<gene>
    <name evidence="1" type="ORF">WL73_09410</name>
</gene>
<organism evidence="1 2">
    <name type="scientific">Burkholderia ubonensis</name>
    <dbReference type="NCBI Taxonomy" id="101571"/>
    <lineage>
        <taxon>Bacteria</taxon>
        <taxon>Pseudomonadati</taxon>
        <taxon>Pseudomonadota</taxon>
        <taxon>Betaproteobacteria</taxon>
        <taxon>Burkholderiales</taxon>
        <taxon>Burkholderiaceae</taxon>
        <taxon>Burkholderia</taxon>
        <taxon>Burkholderia cepacia complex</taxon>
    </lineage>
</organism>
<name>A0A107EG64_9BURK</name>
<protein>
    <submittedName>
        <fullName evidence="1">Uncharacterized protein</fullName>
    </submittedName>
</protein>
<evidence type="ECO:0000313" key="2">
    <source>
        <dbReference type="Proteomes" id="UP000062998"/>
    </source>
</evidence>
<accession>A0A107EG64</accession>
<comment type="caution">
    <text evidence="1">The sequence shown here is derived from an EMBL/GenBank/DDBJ whole genome shotgun (WGS) entry which is preliminary data.</text>
</comment>
<dbReference type="EMBL" id="LPIX01000034">
    <property type="protein sequence ID" value="KWE07257.1"/>
    <property type="molecule type" value="Genomic_DNA"/>
</dbReference>
<proteinExistence type="predicted"/>
<evidence type="ECO:0000313" key="1">
    <source>
        <dbReference type="EMBL" id="KWE07257.1"/>
    </source>
</evidence>
<dbReference type="Proteomes" id="UP000062998">
    <property type="component" value="Unassembled WGS sequence"/>
</dbReference>
<dbReference type="Gene3D" id="1.20.910.10">
    <property type="entry name" value="Heme oxygenase-like"/>
    <property type="match status" value="1"/>
</dbReference>
<sequence length="248" mass="27289">MVGDPIDAGLAALQAELDDHPFRRVASRTALERIFPHYLAMSQAFPYLQAGAQADAVLDAIRTNREVARDVEITSVVGNFLCWDETGGAYVIDRYGKPGLSGILDTGKWFHANLLKNDIETLTGKAPTPEFGDPTRAYLLKLFDGLGARSPMTRCAYMVAFEMHANAMIAALWDSTSRCYGVDRRGLVYFQCHVGGDDPAEAYHVDMTRRMIQLLVAEDELPRFMDQVSAALAENIAWCAALVALAAR</sequence>
<reference evidence="1 2" key="1">
    <citation type="submission" date="2015-11" db="EMBL/GenBank/DDBJ databases">
        <title>Expanding the genomic diversity of Burkholderia species for the development of highly accurate diagnostics.</title>
        <authorList>
            <person name="Sahl J."/>
            <person name="Keim P."/>
            <person name="Wagner D."/>
        </authorList>
    </citation>
    <scope>NUCLEOTIDE SEQUENCE [LARGE SCALE GENOMIC DNA]</scope>
    <source>
        <strain evidence="1 2">MSMB2167WGS</strain>
    </source>
</reference>
<dbReference type="AlphaFoldDB" id="A0A107EG64"/>
<dbReference type="InterPro" id="IPR016084">
    <property type="entry name" value="Haem_Oase-like_multi-hlx"/>
</dbReference>